<evidence type="ECO:0000313" key="2">
    <source>
        <dbReference type="EMBL" id="PIM95466.1"/>
    </source>
</evidence>
<feature type="transmembrane region" description="Helical" evidence="1">
    <location>
        <begin position="65"/>
        <end position="85"/>
    </location>
</feature>
<reference evidence="2" key="1">
    <citation type="submission" date="2017-09" db="EMBL/GenBank/DDBJ databases">
        <authorList>
            <person name="Campbell M.A."/>
            <person name="Lukasik P."/>
            <person name="Simon C."/>
            <person name="McCutcheon J.P."/>
        </authorList>
    </citation>
    <scope>NUCLEOTIDE SEQUENCE [LARGE SCALE GENOMIC DNA]</scope>
    <source>
        <strain evidence="2">MAGNEO</strain>
    </source>
</reference>
<proteinExistence type="predicted"/>
<feature type="transmembrane region" description="Helical" evidence="1">
    <location>
        <begin position="128"/>
        <end position="146"/>
    </location>
</feature>
<keyword evidence="1" id="KW-0812">Transmembrane</keyword>
<sequence>MLIMLVTSMLILWRYINSLKNKRYNIRFTLTKGKRISNFNNTEYTVFKTLLIKLMHFIMKKNFRLHIAIVFTLVMIQIIELKTAFSQYLVFYDQFEVSVLTLMFINTIAGLLILFIRSRIMNKISLRYWQILGFLWEIYYIFLTKYQPLYLLE</sequence>
<gene>
    <name evidence="2" type="primary">ctaE</name>
    <name evidence="2" type="ORF">magneo_148</name>
</gene>
<evidence type="ECO:0000313" key="3">
    <source>
        <dbReference type="Proteomes" id="UP000228684"/>
    </source>
</evidence>
<feature type="transmembrane region" description="Helical" evidence="1">
    <location>
        <begin position="97"/>
        <end position="116"/>
    </location>
</feature>
<organism evidence="2 3">
    <name type="scientific">Candidatus Hodgkinia cicadicola</name>
    <dbReference type="NCBI Taxonomy" id="573658"/>
    <lineage>
        <taxon>Bacteria</taxon>
        <taxon>Pseudomonadati</taxon>
        <taxon>Pseudomonadota</taxon>
        <taxon>Alphaproteobacteria</taxon>
        <taxon>Hyphomicrobiales</taxon>
        <taxon>Candidatus Hodgkinia</taxon>
    </lineage>
</organism>
<accession>A0ABX4MFM3</accession>
<keyword evidence="1" id="KW-0472">Membrane</keyword>
<dbReference type="Proteomes" id="UP000228684">
    <property type="component" value="Unassembled WGS sequence"/>
</dbReference>
<protein>
    <submittedName>
        <fullName evidence="2">Cytochrome c oxidase subunit 3</fullName>
    </submittedName>
</protein>
<keyword evidence="3" id="KW-1185">Reference proteome</keyword>
<dbReference type="EMBL" id="NXGM01000028">
    <property type="protein sequence ID" value="PIM95466.1"/>
    <property type="molecule type" value="Genomic_DNA"/>
</dbReference>
<name>A0ABX4MFM3_9HYPH</name>
<keyword evidence="1" id="KW-1133">Transmembrane helix</keyword>
<evidence type="ECO:0000256" key="1">
    <source>
        <dbReference type="SAM" id="Phobius"/>
    </source>
</evidence>
<comment type="caution">
    <text evidence="2">The sequence shown here is derived from an EMBL/GenBank/DDBJ whole genome shotgun (WGS) entry which is preliminary data.</text>
</comment>